<dbReference type="KEGG" id="tcn:H9L16_04465"/>
<feature type="domain" description="Chorismatase FkbO/Hyg5-like N-terminal" evidence="1">
    <location>
        <begin position="66"/>
        <end position="189"/>
    </location>
</feature>
<evidence type="ECO:0000313" key="3">
    <source>
        <dbReference type="Proteomes" id="UP000515804"/>
    </source>
</evidence>
<dbReference type="InterPro" id="IPR049368">
    <property type="entry name" value="FkbO_Hyg5-like_N"/>
</dbReference>
<proteinExistence type="predicted"/>
<dbReference type="Pfam" id="PF21168">
    <property type="entry name" value="FkbO_Hyg5-like_N"/>
    <property type="match status" value="1"/>
</dbReference>
<sequence length="333" mass="36100">MPSLPEPLPHAAATLAVDYRHDPLEAVLADRRLLAVFGFGDQAPATHADPRYLRVNLPVHGGAPFECWRVQDEVRDGRSDDIAWSEDGHLQFGALDVADAGDGDIEQAAEQAYARLQAWLAAGDYPHPLRIWNYLDAITAGEGDEERYRRFCVGRARGIGRVLGPAELPAATAIGHPQATGRLQLYWLAAKTPGSPLENPRQVQAWRYPRQYGPQAPGFARAMLPASAAMPLLVSGTAAVVGHASLHGDSLEAQFEEVLANLGSLVERARAIRPDVPDRPGNGTRLKVYVRDADALPAVDALLRQRLPGVPTLLLHGHVCRRELAVEIDGVHA</sequence>
<gene>
    <name evidence="2" type="ORF">H9L16_04465</name>
</gene>
<organism evidence="2 3">
    <name type="scientific">Thermomonas carbonis</name>
    <dbReference type="NCBI Taxonomy" id="1463158"/>
    <lineage>
        <taxon>Bacteria</taxon>
        <taxon>Pseudomonadati</taxon>
        <taxon>Pseudomonadota</taxon>
        <taxon>Gammaproteobacteria</taxon>
        <taxon>Lysobacterales</taxon>
        <taxon>Lysobacteraceae</taxon>
        <taxon>Thermomonas</taxon>
    </lineage>
</organism>
<accession>A0A7G9SSM4</accession>
<evidence type="ECO:0000259" key="1">
    <source>
        <dbReference type="Pfam" id="PF21168"/>
    </source>
</evidence>
<dbReference type="InterPro" id="IPR035959">
    <property type="entry name" value="RutC-like_sf"/>
</dbReference>
<dbReference type="SUPFAM" id="SSF55298">
    <property type="entry name" value="YjgF-like"/>
    <property type="match status" value="1"/>
</dbReference>
<dbReference type="Proteomes" id="UP000515804">
    <property type="component" value="Chromosome"/>
</dbReference>
<dbReference type="AlphaFoldDB" id="A0A7G9SSM4"/>
<dbReference type="EMBL" id="CP060719">
    <property type="protein sequence ID" value="QNN70849.1"/>
    <property type="molecule type" value="Genomic_DNA"/>
</dbReference>
<reference evidence="2 3" key="1">
    <citation type="submission" date="2020-08" db="EMBL/GenBank/DDBJ databases">
        <title>Genome sequence of Thermomonas carbonis KCTC 42013T.</title>
        <authorList>
            <person name="Hyun D.-W."/>
            <person name="Bae J.-W."/>
        </authorList>
    </citation>
    <scope>NUCLEOTIDE SEQUENCE [LARGE SCALE GENOMIC DNA]</scope>
    <source>
        <strain evidence="2 3">KCTC 42013</strain>
    </source>
</reference>
<protein>
    <submittedName>
        <fullName evidence="2">Pteridine-dependent deoxygenase</fullName>
    </submittedName>
</protein>
<name>A0A7G9SSM4_9GAMM</name>
<dbReference type="RefSeq" id="WP_187553364.1">
    <property type="nucleotide sequence ID" value="NZ_BMZL01000001.1"/>
</dbReference>
<evidence type="ECO:0000313" key="2">
    <source>
        <dbReference type="EMBL" id="QNN70849.1"/>
    </source>
</evidence>
<dbReference type="Gene3D" id="3.30.1330.40">
    <property type="entry name" value="RutC-like"/>
    <property type="match status" value="1"/>
</dbReference>
<keyword evidence="3" id="KW-1185">Reference proteome</keyword>